<evidence type="ECO:0000313" key="3">
    <source>
        <dbReference type="Proteomes" id="UP000029736"/>
    </source>
</evidence>
<gene>
    <name evidence="2" type="ORF">IX84_01940</name>
</gene>
<dbReference type="Pfam" id="PF19841">
    <property type="entry name" value="GldN"/>
    <property type="match status" value="1"/>
</dbReference>
<reference evidence="2 3" key="1">
    <citation type="journal article" date="2014" name="Int. J. Syst. Evol. Microbiol.">
        <title>Phaeodactylibacter xiamenensis gen. nov., sp. nov., a member of the family Saprospiraceae isolated from the marine alga Phaeodactylum tricornutum.</title>
        <authorList>
            <person name="Chen Z.Jr."/>
            <person name="Lei X."/>
            <person name="Lai Q."/>
            <person name="Li Y."/>
            <person name="Zhang B."/>
            <person name="Zhang J."/>
            <person name="Zhang H."/>
            <person name="Yang L."/>
            <person name="Zheng W."/>
            <person name="Tian Y."/>
            <person name="Yu Z."/>
            <person name="Xu H.Jr."/>
            <person name="Zheng T."/>
        </authorList>
    </citation>
    <scope>NUCLEOTIDE SEQUENCE [LARGE SCALE GENOMIC DNA]</scope>
    <source>
        <strain evidence="2 3">KD52</strain>
    </source>
</reference>
<accession>A0A098SAJ9</accession>
<feature type="signal peptide" evidence="1">
    <location>
        <begin position="1"/>
        <end position="23"/>
    </location>
</feature>
<keyword evidence="1" id="KW-0732">Signal</keyword>
<organism evidence="2 3">
    <name type="scientific">Phaeodactylibacter xiamenensis</name>
    <dbReference type="NCBI Taxonomy" id="1524460"/>
    <lineage>
        <taxon>Bacteria</taxon>
        <taxon>Pseudomonadati</taxon>
        <taxon>Bacteroidota</taxon>
        <taxon>Saprospiria</taxon>
        <taxon>Saprospirales</taxon>
        <taxon>Haliscomenobacteraceae</taxon>
        <taxon>Phaeodactylibacter</taxon>
    </lineage>
</organism>
<protein>
    <submittedName>
        <fullName evidence="2">Gliding motility associated protein GldN</fullName>
    </submittedName>
</protein>
<evidence type="ECO:0000256" key="1">
    <source>
        <dbReference type="SAM" id="SignalP"/>
    </source>
</evidence>
<comment type="caution">
    <text evidence="2">The sequence shown here is derived from an EMBL/GenBank/DDBJ whole genome shotgun (WGS) entry which is preliminary data.</text>
</comment>
<evidence type="ECO:0000313" key="2">
    <source>
        <dbReference type="EMBL" id="KGE89559.1"/>
    </source>
</evidence>
<dbReference type="RefSeq" id="WP_044216084.1">
    <property type="nucleotide sequence ID" value="NZ_CAKZLC010000318.1"/>
</dbReference>
<proteinExistence type="predicted"/>
<name>A0A098SAJ9_9BACT</name>
<dbReference type="InterPro" id="IPR019847">
    <property type="entry name" value="Gliding_motility_assoc_GldN"/>
</dbReference>
<sequence length="288" mass="34171">MKIALKFFSLGLLMFFLAGPLNAQTPDNIIMTESGEMNADKPLDDIVEKRLTFEKRVLPYDHIREADIFWEKRIWRVIDVREKMNLAFAYPERPFFTILMEAAEAGEITVYSTEDDKFSIPLTPDEVASMGASVDTIATVDPETYEETFQVVRNEVDPTDVKRYRLKEIWFFDEETSTMQVRILGIAPLIEEFDDNGNFRYERPMFWVYYPEAREVLARERVFNIANDSSPMSYEDLFEMRFFSSYIYKESNVFDRRLEDYLSGTDLLMESERIRQEIFNFEHDLWSY</sequence>
<feature type="chain" id="PRO_5001940075" evidence="1">
    <location>
        <begin position="24"/>
        <end position="288"/>
    </location>
</feature>
<keyword evidence="3" id="KW-1185">Reference proteome</keyword>
<dbReference type="AlphaFoldDB" id="A0A098SAJ9"/>
<dbReference type="STRING" id="1524460.IX84_01940"/>
<dbReference type="Proteomes" id="UP000029736">
    <property type="component" value="Unassembled WGS sequence"/>
</dbReference>
<dbReference type="EMBL" id="JPOS01000004">
    <property type="protein sequence ID" value="KGE89559.1"/>
    <property type="molecule type" value="Genomic_DNA"/>
</dbReference>
<dbReference type="NCBIfam" id="TIGR03523">
    <property type="entry name" value="GldN"/>
    <property type="match status" value="1"/>
</dbReference>
<dbReference type="OrthoDB" id="1141916at2"/>